<dbReference type="AlphaFoldDB" id="A0A9P6H7H7"/>
<proteinExistence type="predicted"/>
<dbReference type="OrthoDB" id="3357985at2759"/>
<evidence type="ECO:0000313" key="1">
    <source>
        <dbReference type="EMBL" id="KAF9779260.1"/>
    </source>
</evidence>
<protein>
    <recommendedName>
        <fullName evidence="3">BTB domain-containing protein</fullName>
    </recommendedName>
</protein>
<evidence type="ECO:0008006" key="3">
    <source>
        <dbReference type="Google" id="ProtNLM"/>
    </source>
</evidence>
<dbReference type="Proteomes" id="UP000736335">
    <property type="component" value="Unassembled WGS sequence"/>
</dbReference>
<accession>A0A9P6H7H7</accession>
<keyword evidence="2" id="KW-1185">Reference proteome</keyword>
<reference evidence="1" key="1">
    <citation type="journal article" date="2020" name="Nat. Commun.">
        <title>Large-scale genome sequencing of mycorrhizal fungi provides insights into the early evolution of symbiotic traits.</title>
        <authorList>
            <person name="Miyauchi S."/>
            <person name="Kiss E."/>
            <person name="Kuo A."/>
            <person name="Drula E."/>
            <person name="Kohler A."/>
            <person name="Sanchez-Garcia M."/>
            <person name="Morin E."/>
            <person name="Andreopoulos B."/>
            <person name="Barry K.W."/>
            <person name="Bonito G."/>
            <person name="Buee M."/>
            <person name="Carver A."/>
            <person name="Chen C."/>
            <person name="Cichocki N."/>
            <person name="Clum A."/>
            <person name="Culley D."/>
            <person name="Crous P.W."/>
            <person name="Fauchery L."/>
            <person name="Girlanda M."/>
            <person name="Hayes R.D."/>
            <person name="Keri Z."/>
            <person name="LaButti K."/>
            <person name="Lipzen A."/>
            <person name="Lombard V."/>
            <person name="Magnuson J."/>
            <person name="Maillard F."/>
            <person name="Murat C."/>
            <person name="Nolan M."/>
            <person name="Ohm R.A."/>
            <person name="Pangilinan J."/>
            <person name="Pereira M.F."/>
            <person name="Perotto S."/>
            <person name="Peter M."/>
            <person name="Pfister S."/>
            <person name="Riley R."/>
            <person name="Sitrit Y."/>
            <person name="Stielow J.B."/>
            <person name="Szollosi G."/>
            <person name="Zifcakova L."/>
            <person name="Stursova M."/>
            <person name="Spatafora J.W."/>
            <person name="Tedersoo L."/>
            <person name="Vaario L.M."/>
            <person name="Yamada A."/>
            <person name="Yan M."/>
            <person name="Wang P."/>
            <person name="Xu J."/>
            <person name="Bruns T."/>
            <person name="Baldrian P."/>
            <person name="Vilgalys R."/>
            <person name="Dunand C."/>
            <person name="Henrissat B."/>
            <person name="Grigoriev I.V."/>
            <person name="Hibbett D."/>
            <person name="Nagy L.G."/>
            <person name="Martin F.M."/>
        </authorList>
    </citation>
    <scope>NUCLEOTIDE SEQUENCE</scope>
    <source>
        <strain evidence="1">UH-Tt-Lm1</strain>
    </source>
</reference>
<evidence type="ECO:0000313" key="2">
    <source>
        <dbReference type="Proteomes" id="UP000736335"/>
    </source>
</evidence>
<gene>
    <name evidence="1" type="ORF">BJ322DRAFT_451822</name>
</gene>
<organism evidence="1 2">
    <name type="scientific">Thelephora terrestris</name>
    <dbReference type="NCBI Taxonomy" id="56493"/>
    <lineage>
        <taxon>Eukaryota</taxon>
        <taxon>Fungi</taxon>
        <taxon>Dikarya</taxon>
        <taxon>Basidiomycota</taxon>
        <taxon>Agaricomycotina</taxon>
        <taxon>Agaricomycetes</taxon>
        <taxon>Thelephorales</taxon>
        <taxon>Thelephoraceae</taxon>
        <taxon>Thelephora</taxon>
    </lineage>
</organism>
<reference evidence="1" key="2">
    <citation type="submission" date="2020-11" db="EMBL/GenBank/DDBJ databases">
        <authorList>
            <consortium name="DOE Joint Genome Institute"/>
            <person name="Kuo A."/>
            <person name="Miyauchi S."/>
            <person name="Kiss E."/>
            <person name="Drula E."/>
            <person name="Kohler A."/>
            <person name="Sanchez-Garcia M."/>
            <person name="Andreopoulos B."/>
            <person name="Barry K.W."/>
            <person name="Bonito G."/>
            <person name="Buee M."/>
            <person name="Carver A."/>
            <person name="Chen C."/>
            <person name="Cichocki N."/>
            <person name="Clum A."/>
            <person name="Culley D."/>
            <person name="Crous P.W."/>
            <person name="Fauchery L."/>
            <person name="Girlanda M."/>
            <person name="Hayes R."/>
            <person name="Keri Z."/>
            <person name="Labutti K."/>
            <person name="Lipzen A."/>
            <person name="Lombard V."/>
            <person name="Magnuson J."/>
            <person name="Maillard F."/>
            <person name="Morin E."/>
            <person name="Murat C."/>
            <person name="Nolan M."/>
            <person name="Ohm R."/>
            <person name="Pangilinan J."/>
            <person name="Pereira M."/>
            <person name="Perotto S."/>
            <person name="Peter M."/>
            <person name="Riley R."/>
            <person name="Sitrit Y."/>
            <person name="Stielow B."/>
            <person name="Szollosi G."/>
            <person name="Zifcakova L."/>
            <person name="Stursova M."/>
            <person name="Spatafora J.W."/>
            <person name="Tedersoo L."/>
            <person name="Vaario L.-M."/>
            <person name="Yamada A."/>
            <person name="Yan M."/>
            <person name="Wang P."/>
            <person name="Xu J."/>
            <person name="Bruns T."/>
            <person name="Baldrian P."/>
            <person name="Vilgalys R."/>
            <person name="Henrissat B."/>
            <person name="Grigoriev I.V."/>
            <person name="Hibbett D."/>
            <person name="Nagy L.G."/>
            <person name="Martin F.M."/>
        </authorList>
    </citation>
    <scope>NUCLEOTIDE SEQUENCE</scope>
    <source>
        <strain evidence="1">UH-Tt-Lm1</strain>
    </source>
</reference>
<dbReference type="EMBL" id="WIUZ02000020">
    <property type="protein sequence ID" value="KAF9779260.1"/>
    <property type="molecule type" value="Genomic_DNA"/>
</dbReference>
<comment type="caution">
    <text evidence="1">The sequence shown here is derived from an EMBL/GenBank/DDBJ whole genome shotgun (WGS) entry which is preliminary data.</text>
</comment>
<name>A0A9P6H7H7_9AGAM</name>
<sequence length="210" mass="24073">MPVPSQPYNVPEELNDPNCDIILRSTDQVEFRVFRWPLQRLYPVFSDMFTLPDPGSTPLEPSARQVVQMDETAAVIEALLRLSYPIEPPIVKDLCSMTLIFKAIVKLQAEGRCGWWIRMTVEKLVRVNPWAMYAILLALGRKGCNYNLEEEIRMAARETVGREVIRPWKEASMITAADYDRVLAYHLKCKDAISEAKAQQILMEAGTSWR</sequence>